<feature type="region of interest" description="Disordered" evidence="12">
    <location>
        <begin position="442"/>
        <end position="469"/>
    </location>
</feature>
<keyword evidence="5" id="KW-0378">Hydrolase</keyword>
<dbReference type="EC" id="5.6.2.3" evidence="10"/>
<evidence type="ECO:0000256" key="11">
    <source>
        <dbReference type="ARBA" id="ARBA00048954"/>
    </source>
</evidence>
<dbReference type="RefSeq" id="WP_309254797.1">
    <property type="nucleotide sequence ID" value="NZ_JAVGXC010000008.1"/>
</dbReference>
<dbReference type="Pfam" id="PF00772">
    <property type="entry name" value="DnaB"/>
    <property type="match status" value="1"/>
</dbReference>
<keyword evidence="9" id="KW-0413">Isomerase</keyword>
<dbReference type="PANTHER" id="PTHR30153">
    <property type="entry name" value="REPLICATIVE DNA HELICASE DNAB"/>
    <property type="match status" value="1"/>
</dbReference>
<evidence type="ECO:0000313" key="14">
    <source>
        <dbReference type="EMBL" id="MDR0189418.1"/>
    </source>
</evidence>
<evidence type="ECO:0000256" key="8">
    <source>
        <dbReference type="ARBA" id="ARBA00023125"/>
    </source>
</evidence>
<sequence length="469" mass="50347">MNNEIADRPLVAPEAELGVIGALMHKPELVESIGALVSPADFFDTDASDLYAMILAARSAGRPVDSVSLSDIRTELSSGELTIVRASEIMRDVPSAANGPEYARIVVERSKARKIAQIGQLIIDMASHARPLAGIIADAQEAVLALNSEDEEPDVITLREALGPVVDEMDARFNGEGINGHATGLKDLDELVQGLRGSHVIIIAGRPGTGKTTLGLGIAEQLTIRDGKSALVFSLEMSAKELSKRSLASSSAVTLGSIDTGQAMSNGESITRITGAVSRMHSADLRICQKGGLPLSRIRNIARFQHRAKPIQLVVIDYIGLIAPEAGSRQQNRNLELGAISRGIKAMAKELDIPVIVLAQLNRSIETRSTKKPQMSDLRDSGEIEQDADIIMIAHRDADSDLGRSGVTEIDVVKHRHASVGHCLLQHQGEFARFVNYAGQREQQQEAAAPPPRKSSKSLLNDFNPRGGF</sequence>
<feature type="domain" description="SF4 helicase" evidence="13">
    <location>
        <begin position="174"/>
        <end position="441"/>
    </location>
</feature>
<keyword evidence="4" id="KW-0547">Nucleotide-binding</keyword>
<keyword evidence="15" id="KW-1185">Reference proteome</keyword>
<name>A0ABU1CQ97_9PSED</name>
<dbReference type="Gene3D" id="3.40.50.300">
    <property type="entry name" value="P-loop containing nucleotide triphosphate hydrolases"/>
    <property type="match status" value="1"/>
</dbReference>
<dbReference type="PANTHER" id="PTHR30153:SF2">
    <property type="entry name" value="REPLICATIVE DNA HELICASE"/>
    <property type="match status" value="1"/>
</dbReference>
<dbReference type="Pfam" id="PF03796">
    <property type="entry name" value="DnaB_C"/>
    <property type="match status" value="1"/>
</dbReference>
<dbReference type="InterPro" id="IPR027417">
    <property type="entry name" value="P-loop_NTPase"/>
</dbReference>
<accession>A0ABU1CQ97</accession>
<evidence type="ECO:0000313" key="15">
    <source>
        <dbReference type="Proteomes" id="UP001224477"/>
    </source>
</evidence>
<dbReference type="Proteomes" id="UP001224477">
    <property type="component" value="Unassembled WGS sequence"/>
</dbReference>
<evidence type="ECO:0000256" key="4">
    <source>
        <dbReference type="ARBA" id="ARBA00022741"/>
    </source>
</evidence>
<keyword evidence="7" id="KW-0067">ATP-binding</keyword>
<dbReference type="EMBL" id="JAVGXC010000008">
    <property type="protein sequence ID" value="MDR0189418.1"/>
    <property type="molecule type" value="Genomic_DNA"/>
</dbReference>
<keyword evidence="3" id="KW-0235">DNA replication</keyword>
<dbReference type="SUPFAM" id="SSF48024">
    <property type="entry name" value="N-terminal domain of DnaB helicase"/>
    <property type="match status" value="1"/>
</dbReference>
<comment type="similarity">
    <text evidence="1">Belongs to the helicase family. DnaB subfamily.</text>
</comment>
<comment type="catalytic activity">
    <reaction evidence="11">
        <text>ATP + H2O = ADP + phosphate + H(+)</text>
        <dbReference type="Rhea" id="RHEA:13065"/>
        <dbReference type="ChEBI" id="CHEBI:15377"/>
        <dbReference type="ChEBI" id="CHEBI:15378"/>
        <dbReference type="ChEBI" id="CHEBI:30616"/>
        <dbReference type="ChEBI" id="CHEBI:43474"/>
        <dbReference type="ChEBI" id="CHEBI:456216"/>
        <dbReference type="EC" id="5.6.2.3"/>
    </reaction>
</comment>
<evidence type="ECO:0000256" key="3">
    <source>
        <dbReference type="ARBA" id="ARBA00022705"/>
    </source>
</evidence>
<evidence type="ECO:0000256" key="6">
    <source>
        <dbReference type="ARBA" id="ARBA00022806"/>
    </source>
</evidence>
<evidence type="ECO:0000256" key="9">
    <source>
        <dbReference type="ARBA" id="ARBA00023235"/>
    </source>
</evidence>
<evidence type="ECO:0000256" key="5">
    <source>
        <dbReference type="ARBA" id="ARBA00022801"/>
    </source>
</evidence>
<dbReference type="SUPFAM" id="SSF52540">
    <property type="entry name" value="P-loop containing nucleoside triphosphate hydrolases"/>
    <property type="match status" value="1"/>
</dbReference>
<evidence type="ECO:0000256" key="1">
    <source>
        <dbReference type="ARBA" id="ARBA00008428"/>
    </source>
</evidence>
<dbReference type="InterPro" id="IPR007694">
    <property type="entry name" value="DNA_helicase_DnaB-like_C"/>
</dbReference>
<organism evidence="14 15">
    <name type="scientific">Pseudomonas yamanorum</name>
    <dbReference type="NCBI Taxonomy" id="515393"/>
    <lineage>
        <taxon>Bacteria</taxon>
        <taxon>Pseudomonadati</taxon>
        <taxon>Pseudomonadota</taxon>
        <taxon>Gammaproteobacteria</taxon>
        <taxon>Pseudomonadales</taxon>
        <taxon>Pseudomonadaceae</taxon>
        <taxon>Pseudomonas</taxon>
    </lineage>
</organism>
<proteinExistence type="inferred from homology"/>
<evidence type="ECO:0000256" key="7">
    <source>
        <dbReference type="ARBA" id="ARBA00022840"/>
    </source>
</evidence>
<dbReference type="PROSITE" id="PS51199">
    <property type="entry name" value="SF4_HELICASE"/>
    <property type="match status" value="1"/>
</dbReference>
<comment type="caution">
    <text evidence="14">The sequence shown here is derived from an EMBL/GenBank/DDBJ whole genome shotgun (WGS) entry which is preliminary data.</text>
</comment>
<keyword evidence="6" id="KW-0347">Helicase</keyword>
<evidence type="ECO:0000256" key="12">
    <source>
        <dbReference type="SAM" id="MobiDB-lite"/>
    </source>
</evidence>
<dbReference type="SMART" id="SM00382">
    <property type="entry name" value="AAA"/>
    <property type="match status" value="1"/>
</dbReference>
<dbReference type="CDD" id="cd00984">
    <property type="entry name" value="DnaB_C"/>
    <property type="match status" value="1"/>
</dbReference>
<reference evidence="14 15" key="1">
    <citation type="journal article" date="2023" name="Microbiol. Resour. Announc.">
        <title>Whole-genome sequence of Pseudomonas yamanorum OLsAu1 isolated from the edible ectomycorrhizal mushroom Lactarius sp. section Deliciosi.</title>
        <authorList>
            <person name="Ramirez-Mendoza R."/>
            <person name="Angeles-Argaiz R.E."/>
            <person name="Hernandez-Oaxaca D."/>
            <person name="Aguirre-Beltran L."/>
            <person name="Almaraz-Suarez J."/>
            <person name="Perez-Moreno J."/>
        </authorList>
    </citation>
    <scope>NUCLEOTIDE SEQUENCE [LARGE SCALE GENOMIC DNA]</scope>
    <source>
        <strain evidence="14 15">OLsAu1</strain>
    </source>
</reference>
<evidence type="ECO:0000256" key="10">
    <source>
        <dbReference type="ARBA" id="ARBA00044969"/>
    </source>
</evidence>
<dbReference type="InterPro" id="IPR016136">
    <property type="entry name" value="DNA_helicase_N/primase_C"/>
</dbReference>
<evidence type="ECO:0000259" key="13">
    <source>
        <dbReference type="PROSITE" id="PS51199"/>
    </source>
</evidence>
<dbReference type="InterPro" id="IPR036185">
    <property type="entry name" value="DNA_heli_DnaB-like_N_sf"/>
</dbReference>
<keyword evidence="2" id="KW-0639">Primosome</keyword>
<dbReference type="InterPro" id="IPR003593">
    <property type="entry name" value="AAA+_ATPase"/>
</dbReference>
<dbReference type="InterPro" id="IPR007693">
    <property type="entry name" value="DNA_helicase_DnaB-like_N"/>
</dbReference>
<gene>
    <name evidence="14" type="ORF">RCO22_10755</name>
</gene>
<keyword evidence="8" id="KW-0238">DNA-binding</keyword>
<evidence type="ECO:0000256" key="2">
    <source>
        <dbReference type="ARBA" id="ARBA00022515"/>
    </source>
</evidence>
<protein>
    <recommendedName>
        <fullName evidence="10">DNA 5'-3' helicase</fullName>
        <ecNumber evidence="10">5.6.2.3</ecNumber>
    </recommendedName>
</protein>
<dbReference type="Gene3D" id="1.10.860.10">
    <property type="entry name" value="DNAb Helicase, Chain A"/>
    <property type="match status" value="1"/>
</dbReference>